<dbReference type="InterPro" id="IPR029491">
    <property type="entry name" value="Helicase_HTH"/>
</dbReference>
<evidence type="ECO:0000259" key="1">
    <source>
        <dbReference type="Pfam" id="PF14493"/>
    </source>
</evidence>
<dbReference type="PIRSF" id="PIRSF021350">
    <property type="entry name" value="UCP021350"/>
    <property type="match status" value="1"/>
</dbReference>
<dbReference type="Proteomes" id="UP001589609">
    <property type="component" value="Unassembled WGS sequence"/>
</dbReference>
<accession>A0ABV5WBH9</accession>
<dbReference type="RefSeq" id="WP_379948017.1">
    <property type="nucleotide sequence ID" value="NZ_JBHMAF010000017.1"/>
</dbReference>
<evidence type="ECO:0000313" key="2">
    <source>
        <dbReference type="EMBL" id="MFB9757745.1"/>
    </source>
</evidence>
<dbReference type="InterPro" id="IPR008308">
    <property type="entry name" value="YpbB-like"/>
</dbReference>
<evidence type="ECO:0000313" key="3">
    <source>
        <dbReference type="Proteomes" id="UP001589609"/>
    </source>
</evidence>
<dbReference type="Pfam" id="PF14493">
    <property type="entry name" value="HTH_40"/>
    <property type="match status" value="1"/>
</dbReference>
<protein>
    <submittedName>
        <fullName evidence="2">Helix-turn-helix domain-containing protein</fullName>
    </submittedName>
</protein>
<name>A0ABV5WBH9_9BACI</name>
<keyword evidence="3" id="KW-1185">Reference proteome</keyword>
<comment type="caution">
    <text evidence="2">The sequence shown here is derived from an EMBL/GenBank/DDBJ whole genome shotgun (WGS) entry which is preliminary data.</text>
</comment>
<sequence length="353" mass="40538">MQLLYTILYGLQRIKGERTASSIYHLLKGKRSSQTLQDGAIYRLSFLFGVYKKLNRHVYDEQIQLLLNENCIEQIQENTYAVTAKGEDRLAQYGAVVSFPMHLGGLRYGDTGEVLWKRLSLVVQSLSHLQRNSSSFLPIQQDIEVTEWVKRFFLSALVSRTQLAAALYEECMSALSALTEAECTVFVLRLSGYHRVGYTEGQIAELLDEDSLRIHFQFLSALHWLTKQGLEEDGRYPLLSQMTSYKEKRVAVLSLSTIKTYDLWKQGKTIAETVRIRGLKRSTIEDHIVEIALHEPDFPIESFLAEDKVKRITETIQRMNTRRLRELKKYVGDDVSYFDIRLVLARIGGANEG</sequence>
<dbReference type="EMBL" id="JBHMAF010000017">
    <property type="protein sequence ID" value="MFB9757745.1"/>
    <property type="molecule type" value="Genomic_DNA"/>
</dbReference>
<proteinExistence type="predicted"/>
<gene>
    <name evidence="2" type="ORF">ACFFMS_04205</name>
</gene>
<organism evidence="2 3">
    <name type="scientific">Ectobacillus funiculus</name>
    <dbReference type="NCBI Taxonomy" id="137993"/>
    <lineage>
        <taxon>Bacteria</taxon>
        <taxon>Bacillati</taxon>
        <taxon>Bacillota</taxon>
        <taxon>Bacilli</taxon>
        <taxon>Bacillales</taxon>
        <taxon>Bacillaceae</taxon>
        <taxon>Ectobacillus</taxon>
    </lineage>
</organism>
<reference evidence="2 3" key="1">
    <citation type="submission" date="2024-09" db="EMBL/GenBank/DDBJ databases">
        <authorList>
            <person name="Sun Q."/>
            <person name="Mori K."/>
        </authorList>
    </citation>
    <scope>NUCLEOTIDE SEQUENCE [LARGE SCALE GENOMIC DNA]</scope>
    <source>
        <strain evidence="2 3">JCM 11201</strain>
    </source>
</reference>
<feature type="domain" description="Helicase Helix-turn-helix" evidence="1">
    <location>
        <begin position="257"/>
        <end position="344"/>
    </location>
</feature>